<dbReference type="Gene3D" id="3.30.470.20">
    <property type="entry name" value="ATP-grasp fold, B domain"/>
    <property type="match status" value="1"/>
</dbReference>
<evidence type="ECO:0000256" key="6">
    <source>
        <dbReference type="PROSITE-ProRule" id="PRU00409"/>
    </source>
</evidence>
<dbReference type="Proteomes" id="UP001424459">
    <property type="component" value="Unassembled WGS sequence"/>
</dbReference>
<dbReference type="SUPFAM" id="SSF56059">
    <property type="entry name" value="Glutathione synthetase ATP-binding domain-like"/>
    <property type="match status" value="1"/>
</dbReference>
<dbReference type="PROSITE" id="PS50979">
    <property type="entry name" value="BC"/>
    <property type="match status" value="1"/>
</dbReference>
<dbReference type="Pfam" id="PF00364">
    <property type="entry name" value="Biotin_lipoyl"/>
    <property type="match status" value="1"/>
</dbReference>
<evidence type="ECO:0000259" key="9">
    <source>
        <dbReference type="PROSITE" id="PS50979"/>
    </source>
</evidence>
<dbReference type="Pfam" id="PF02785">
    <property type="entry name" value="Biotin_carb_C"/>
    <property type="match status" value="1"/>
</dbReference>
<dbReference type="InterPro" id="IPR011764">
    <property type="entry name" value="Biotin_carboxylation_dom"/>
</dbReference>
<evidence type="ECO:0000313" key="10">
    <source>
        <dbReference type="EMBL" id="GAA4027070.1"/>
    </source>
</evidence>
<dbReference type="InterPro" id="IPR016185">
    <property type="entry name" value="PreATP-grasp_dom_sf"/>
</dbReference>
<feature type="domain" description="ATP-grasp" evidence="8">
    <location>
        <begin position="120"/>
        <end position="322"/>
    </location>
</feature>
<comment type="caution">
    <text evidence="10">The sequence shown here is derived from an EMBL/GenBank/DDBJ whole genome shotgun (WGS) entry which is preliminary data.</text>
</comment>
<dbReference type="InterPro" id="IPR005482">
    <property type="entry name" value="Biotin_COase_C"/>
</dbReference>
<evidence type="ECO:0000259" key="8">
    <source>
        <dbReference type="PROSITE" id="PS50975"/>
    </source>
</evidence>
<dbReference type="CDD" id="cd06850">
    <property type="entry name" value="biotinyl_domain"/>
    <property type="match status" value="1"/>
</dbReference>
<sequence length="620" mass="66038">MITSLLIANRGEIACRVIRTAQKLGIRTVAVHSDADADALHVRMADEAVHIGPSPARESYLVGERIIAAAREAGAEAIHPGYGFLSENADFAQAVLDAGLVWVGPKPASIRAMGLKDAAKKLMADAGVPVTPGYMGDDQSVERLKAEADAIGYPVLIKAVAGGGGKGMRKVDRAEDFSDALASCRREAASSFGNDVVLLEKYILSPRHIEVQVFGDAHGNAVHLFERDCSLQRRHQKVIEEAPAPGMDAGTRDAVCAAAVRAAQAVSYEGAGTIEFIADASEGLRADRIWFMEMNTRLQVEHPVTEEITGQDLVEWQLRVASGEPLPRRQDELSITGHAIEARLYAEDPATGFLPSTGVLDHFDLGEDGRIETGVEEGDTISPFYDPMIAKLVVHGDDRDEAIGLLASMLDEVEVWPVRTNAGFLFNCLLDEDFGAADLDTGFIERKLDDLVPSPAADDLLWRAAAVIALADEEPAILSGFRLNAPAQPSVVLSHGGERRRVVLADDEPYAEASGFRDADRVVTFFEGQAYEFAFAARGKGGALAGDGSIVAPMPGKVTSVDVAAGDPVTKGQRLLTLEAMKMEHAMLAPFDGTVAELNASAGQQVQVDTLLAKVEAAAG</sequence>
<evidence type="ECO:0000256" key="4">
    <source>
        <dbReference type="ARBA" id="ARBA00022840"/>
    </source>
</evidence>
<dbReference type="SUPFAM" id="SSF51246">
    <property type="entry name" value="Rudiment single hybrid motif"/>
    <property type="match status" value="1"/>
</dbReference>
<evidence type="ECO:0000256" key="3">
    <source>
        <dbReference type="ARBA" id="ARBA00022741"/>
    </source>
</evidence>
<dbReference type="InterPro" id="IPR005479">
    <property type="entry name" value="CPAse_ATP-bd"/>
</dbReference>
<dbReference type="SUPFAM" id="SSF51230">
    <property type="entry name" value="Single hybrid motif"/>
    <property type="match status" value="1"/>
</dbReference>
<comment type="cofactor">
    <cofactor evidence="1">
        <name>biotin</name>
        <dbReference type="ChEBI" id="CHEBI:57586"/>
    </cofactor>
</comment>
<keyword evidence="11" id="KW-1185">Reference proteome</keyword>
<accession>A0ABP7TKU6</accession>
<dbReference type="Gene3D" id="3.30.700.40">
    <property type="match status" value="1"/>
</dbReference>
<dbReference type="EMBL" id="BAABBR010000001">
    <property type="protein sequence ID" value="GAA4027070.1"/>
    <property type="molecule type" value="Genomic_DNA"/>
</dbReference>
<gene>
    <name evidence="10" type="ORF">GCM10022281_02120</name>
</gene>
<evidence type="ECO:0000256" key="2">
    <source>
        <dbReference type="ARBA" id="ARBA00022598"/>
    </source>
</evidence>
<dbReference type="InterPro" id="IPR011054">
    <property type="entry name" value="Rudment_hybrid_motif"/>
</dbReference>
<feature type="domain" description="Biotin carboxylation" evidence="9">
    <location>
        <begin position="1"/>
        <end position="449"/>
    </location>
</feature>
<evidence type="ECO:0000313" key="11">
    <source>
        <dbReference type="Proteomes" id="UP001424459"/>
    </source>
</evidence>
<keyword evidence="3 6" id="KW-0547">Nucleotide-binding</keyword>
<dbReference type="RefSeq" id="WP_344695108.1">
    <property type="nucleotide sequence ID" value="NZ_BAABBR010000001.1"/>
</dbReference>
<feature type="domain" description="Lipoyl-binding" evidence="7">
    <location>
        <begin position="542"/>
        <end position="616"/>
    </location>
</feature>
<keyword evidence="5" id="KW-0092">Biotin</keyword>
<proteinExistence type="predicted"/>
<dbReference type="PROSITE" id="PS50975">
    <property type="entry name" value="ATP_GRASP"/>
    <property type="match status" value="1"/>
</dbReference>
<dbReference type="SUPFAM" id="SSF52440">
    <property type="entry name" value="PreATP-grasp domain"/>
    <property type="match status" value="1"/>
</dbReference>
<dbReference type="Gene3D" id="2.40.50.100">
    <property type="match status" value="1"/>
</dbReference>
<dbReference type="InterPro" id="IPR011761">
    <property type="entry name" value="ATP-grasp"/>
</dbReference>
<evidence type="ECO:0000256" key="1">
    <source>
        <dbReference type="ARBA" id="ARBA00001953"/>
    </source>
</evidence>
<dbReference type="PROSITE" id="PS50968">
    <property type="entry name" value="BIOTINYL_LIPOYL"/>
    <property type="match status" value="1"/>
</dbReference>
<dbReference type="Pfam" id="PF02786">
    <property type="entry name" value="CPSase_L_D2"/>
    <property type="match status" value="1"/>
</dbReference>
<keyword evidence="2" id="KW-0436">Ligase</keyword>
<dbReference type="PROSITE" id="PS00867">
    <property type="entry name" value="CPSASE_2"/>
    <property type="match status" value="1"/>
</dbReference>
<dbReference type="PANTHER" id="PTHR18866:SF33">
    <property type="entry name" value="METHYLCROTONOYL-COA CARBOXYLASE SUBUNIT ALPHA, MITOCHONDRIAL-RELATED"/>
    <property type="match status" value="1"/>
</dbReference>
<keyword evidence="4 6" id="KW-0067">ATP-binding</keyword>
<organism evidence="10 11">
    <name type="scientific">Sphingomonas rosea</name>
    <dbReference type="NCBI Taxonomy" id="335605"/>
    <lineage>
        <taxon>Bacteria</taxon>
        <taxon>Pseudomonadati</taxon>
        <taxon>Pseudomonadota</taxon>
        <taxon>Alphaproteobacteria</taxon>
        <taxon>Sphingomonadales</taxon>
        <taxon>Sphingomonadaceae</taxon>
        <taxon>Sphingomonas</taxon>
    </lineage>
</organism>
<dbReference type="InterPro" id="IPR011053">
    <property type="entry name" value="Single_hybrid_motif"/>
</dbReference>
<dbReference type="SMART" id="SM00878">
    <property type="entry name" value="Biotin_carb_C"/>
    <property type="match status" value="1"/>
</dbReference>
<dbReference type="InterPro" id="IPR050856">
    <property type="entry name" value="Biotin_carboxylase_complex"/>
</dbReference>
<reference evidence="11" key="1">
    <citation type="journal article" date="2019" name="Int. J. Syst. Evol. Microbiol.">
        <title>The Global Catalogue of Microorganisms (GCM) 10K type strain sequencing project: providing services to taxonomists for standard genome sequencing and annotation.</title>
        <authorList>
            <consortium name="The Broad Institute Genomics Platform"/>
            <consortium name="The Broad Institute Genome Sequencing Center for Infectious Disease"/>
            <person name="Wu L."/>
            <person name="Ma J."/>
        </authorList>
    </citation>
    <scope>NUCLEOTIDE SEQUENCE [LARGE SCALE GENOMIC DNA]</scope>
    <source>
        <strain evidence="11">JCM 17564</strain>
    </source>
</reference>
<protein>
    <submittedName>
        <fullName evidence="10">Acetyl/propionyl/methylcrotonyl-CoA carboxylase subunit alpha</fullName>
    </submittedName>
</protein>
<dbReference type="InterPro" id="IPR000089">
    <property type="entry name" value="Biotin_lipoyl"/>
</dbReference>
<dbReference type="PANTHER" id="PTHR18866">
    <property type="entry name" value="CARBOXYLASE:PYRUVATE/ACETYL-COA/PROPIONYL-COA CARBOXYLASE"/>
    <property type="match status" value="1"/>
</dbReference>
<dbReference type="Pfam" id="PF00289">
    <property type="entry name" value="Biotin_carb_N"/>
    <property type="match status" value="1"/>
</dbReference>
<name>A0ABP7TKU6_9SPHN</name>
<dbReference type="InterPro" id="IPR001882">
    <property type="entry name" value="Biotin_BS"/>
</dbReference>
<evidence type="ECO:0000256" key="5">
    <source>
        <dbReference type="ARBA" id="ARBA00023267"/>
    </source>
</evidence>
<dbReference type="InterPro" id="IPR005481">
    <property type="entry name" value="BC-like_N"/>
</dbReference>
<evidence type="ECO:0000259" key="7">
    <source>
        <dbReference type="PROSITE" id="PS50968"/>
    </source>
</evidence>
<dbReference type="PROSITE" id="PS00188">
    <property type="entry name" value="BIOTIN"/>
    <property type="match status" value="1"/>
</dbReference>